<accession>A0A0F9C3E9</accession>
<evidence type="ECO:0000313" key="2">
    <source>
        <dbReference type="EMBL" id="KKL28720.1"/>
    </source>
</evidence>
<reference evidence="2" key="1">
    <citation type="journal article" date="2015" name="Nature">
        <title>Complex archaea that bridge the gap between prokaryotes and eukaryotes.</title>
        <authorList>
            <person name="Spang A."/>
            <person name="Saw J.H."/>
            <person name="Jorgensen S.L."/>
            <person name="Zaremba-Niedzwiedzka K."/>
            <person name="Martijn J."/>
            <person name="Lind A.E."/>
            <person name="van Eijk R."/>
            <person name="Schleper C."/>
            <person name="Guy L."/>
            <person name="Ettema T.J."/>
        </authorList>
    </citation>
    <scope>NUCLEOTIDE SEQUENCE</scope>
</reference>
<dbReference type="AlphaFoldDB" id="A0A0F9C3E9"/>
<comment type="caution">
    <text evidence="2">The sequence shown here is derived from an EMBL/GenBank/DDBJ whole genome shotgun (WGS) entry which is preliminary data.</text>
</comment>
<dbReference type="EMBL" id="LAZR01034996">
    <property type="protein sequence ID" value="KKL28720.1"/>
    <property type="molecule type" value="Genomic_DNA"/>
</dbReference>
<sequence>AQPFVGPYTRLRHTNHGSSMPGWPGTLQIEIQPDTDGRDVWKVPSLYRKAIVHEKKGIRVDTGVLDLRFNFHHLPQVAATELIQESVDPGQPAGIPNWPSLGAKR</sequence>
<feature type="non-terminal residue" evidence="2">
    <location>
        <position position="1"/>
    </location>
</feature>
<name>A0A0F9C3E9_9ZZZZ</name>
<organism evidence="2">
    <name type="scientific">marine sediment metagenome</name>
    <dbReference type="NCBI Taxonomy" id="412755"/>
    <lineage>
        <taxon>unclassified sequences</taxon>
        <taxon>metagenomes</taxon>
        <taxon>ecological metagenomes</taxon>
    </lineage>
</organism>
<gene>
    <name evidence="2" type="ORF">LCGC14_2372310</name>
</gene>
<proteinExistence type="predicted"/>
<evidence type="ECO:0000256" key="1">
    <source>
        <dbReference type="SAM" id="MobiDB-lite"/>
    </source>
</evidence>
<feature type="region of interest" description="Disordered" evidence="1">
    <location>
        <begin position="84"/>
        <end position="105"/>
    </location>
</feature>
<protein>
    <submittedName>
        <fullName evidence="2">Uncharacterized protein</fullName>
    </submittedName>
</protein>